<comment type="caution">
    <text evidence="1">The sequence shown here is derived from an EMBL/GenBank/DDBJ whole genome shotgun (WGS) entry which is preliminary data.</text>
</comment>
<dbReference type="EMBL" id="CAJVPU010007462">
    <property type="protein sequence ID" value="CAG8573008.1"/>
    <property type="molecule type" value="Genomic_DNA"/>
</dbReference>
<accession>A0ACA9M6P2</accession>
<gene>
    <name evidence="1" type="ORF">DHETER_LOCUS6146</name>
</gene>
<evidence type="ECO:0000313" key="1">
    <source>
        <dbReference type="EMBL" id="CAG8573008.1"/>
    </source>
</evidence>
<protein>
    <submittedName>
        <fullName evidence="1">16341_t:CDS:1</fullName>
    </submittedName>
</protein>
<name>A0ACA9M6P2_9GLOM</name>
<organism evidence="1 2">
    <name type="scientific">Dentiscutata heterogama</name>
    <dbReference type="NCBI Taxonomy" id="1316150"/>
    <lineage>
        <taxon>Eukaryota</taxon>
        <taxon>Fungi</taxon>
        <taxon>Fungi incertae sedis</taxon>
        <taxon>Mucoromycota</taxon>
        <taxon>Glomeromycotina</taxon>
        <taxon>Glomeromycetes</taxon>
        <taxon>Diversisporales</taxon>
        <taxon>Gigasporaceae</taxon>
        <taxon>Dentiscutata</taxon>
    </lineage>
</organism>
<feature type="non-terminal residue" evidence="1">
    <location>
        <position position="118"/>
    </location>
</feature>
<sequence length="118" mass="13237">TILRILNASFDGYETEISIARVSSIPKTKNRGLILPDIIPPRGISLEREWYLYEEIAQHIQNPAKQPLLLILPMVTSLTGHLPGITAFLLDAGIYECVKILNISGHCKFLGYTSQQFK</sequence>
<proteinExistence type="predicted"/>
<dbReference type="Proteomes" id="UP000789702">
    <property type="component" value="Unassembled WGS sequence"/>
</dbReference>
<feature type="non-terminal residue" evidence="1">
    <location>
        <position position="1"/>
    </location>
</feature>
<reference evidence="1" key="1">
    <citation type="submission" date="2021-06" db="EMBL/GenBank/DDBJ databases">
        <authorList>
            <person name="Kallberg Y."/>
            <person name="Tangrot J."/>
            <person name="Rosling A."/>
        </authorList>
    </citation>
    <scope>NUCLEOTIDE SEQUENCE</scope>
    <source>
        <strain evidence="1">IL203A</strain>
    </source>
</reference>
<evidence type="ECO:0000313" key="2">
    <source>
        <dbReference type="Proteomes" id="UP000789702"/>
    </source>
</evidence>
<keyword evidence="2" id="KW-1185">Reference proteome</keyword>